<dbReference type="EMBL" id="BAAAYX010000004">
    <property type="protein sequence ID" value="GAA3701080.1"/>
    <property type="molecule type" value="Genomic_DNA"/>
</dbReference>
<dbReference type="InterPro" id="IPR011748">
    <property type="entry name" value="Unchr_phage_tail-like"/>
</dbReference>
<evidence type="ECO:0000313" key="2">
    <source>
        <dbReference type="Proteomes" id="UP001500051"/>
    </source>
</evidence>
<gene>
    <name evidence="1" type="ORF">GCM10022204_17340</name>
</gene>
<keyword evidence="2" id="KW-1185">Reference proteome</keyword>
<reference evidence="2" key="1">
    <citation type="journal article" date="2019" name="Int. J. Syst. Evol. Microbiol.">
        <title>The Global Catalogue of Microorganisms (GCM) 10K type strain sequencing project: providing services to taxonomists for standard genome sequencing and annotation.</title>
        <authorList>
            <consortium name="The Broad Institute Genomics Platform"/>
            <consortium name="The Broad Institute Genome Sequencing Center for Infectious Disease"/>
            <person name="Wu L."/>
            <person name="Ma J."/>
        </authorList>
    </citation>
    <scope>NUCLEOTIDE SEQUENCE [LARGE SCALE GENOMIC DNA]</scope>
    <source>
        <strain evidence="2">JCM 16548</strain>
    </source>
</reference>
<dbReference type="NCBIfam" id="TIGR02242">
    <property type="entry name" value="tail_TIGR02242"/>
    <property type="match status" value="1"/>
</dbReference>
<sequence>MRGTIDGALSALPLAPTLPTMLREDPFAQQLCAGLDEVLAPVLMSLDAFASYLDLATTPDDMLPWLGHWLGMEVDPGGDLDLQRKLLASAGELHAIRGTRRGIELALEAALGVDVQVQESGASSWSTDPAAALPGEQRPAIVVIVESSEEDPIDVERLDALVSQLKPAHVLHRIQVNEG</sequence>
<comment type="caution">
    <text evidence="1">The sequence shown here is derived from an EMBL/GenBank/DDBJ whole genome shotgun (WGS) entry which is preliminary data.</text>
</comment>
<name>A0ABP7D913_9ACTN</name>
<organism evidence="1 2">
    <name type="scientific">Microlunatus aurantiacus</name>
    <dbReference type="NCBI Taxonomy" id="446786"/>
    <lineage>
        <taxon>Bacteria</taxon>
        <taxon>Bacillati</taxon>
        <taxon>Actinomycetota</taxon>
        <taxon>Actinomycetes</taxon>
        <taxon>Propionibacteriales</taxon>
        <taxon>Propionibacteriaceae</taxon>
        <taxon>Microlunatus</taxon>
    </lineage>
</organism>
<dbReference type="RefSeq" id="WP_344811926.1">
    <property type="nucleotide sequence ID" value="NZ_BAAAYX010000004.1"/>
</dbReference>
<dbReference type="InterPro" id="IPR006521">
    <property type="entry name" value="Tail_protein_I"/>
</dbReference>
<dbReference type="Proteomes" id="UP001500051">
    <property type="component" value="Unassembled WGS sequence"/>
</dbReference>
<protein>
    <submittedName>
        <fullName evidence="1">Phage tail protein</fullName>
    </submittedName>
</protein>
<accession>A0ABP7D913</accession>
<proteinExistence type="predicted"/>
<evidence type="ECO:0000313" key="1">
    <source>
        <dbReference type="EMBL" id="GAA3701080.1"/>
    </source>
</evidence>
<dbReference type="Pfam" id="PF09684">
    <property type="entry name" value="Tail_P2_I"/>
    <property type="match status" value="1"/>
</dbReference>